<evidence type="ECO:0000256" key="3">
    <source>
        <dbReference type="ARBA" id="ARBA00023015"/>
    </source>
</evidence>
<evidence type="ECO:0000256" key="4">
    <source>
        <dbReference type="ARBA" id="ARBA00023125"/>
    </source>
</evidence>
<evidence type="ECO:0000313" key="12">
    <source>
        <dbReference type="Proteomes" id="UP000197138"/>
    </source>
</evidence>
<evidence type="ECO:0000256" key="1">
    <source>
        <dbReference type="ARBA" id="ARBA00004123"/>
    </source>
</evidence>
<dbReference type="PANTHER" id="PTHR31677:SF118">
    <property type="entry name" value="OS04G0399800 PROTEIN"/>
    <property type="match status" value="1"/>
</dbReference>
<feature type="compositionally biased region" description="Low complexity" evidence="8">
    <location>
        <begin position="13"/>
        <end position="25"/>
    </location>
</feature>
<dbReference type="STRING" id="22663.A0A218X6G3"/>
<dbReference type="InterPro" id="IPR001471">
    <property type="entry name" value="AP2/ERF_dom"/>
</dbReference>
<feature type="compositionally biased region" description="Polar residues" evidence="8">
    <location>
        <begin position="107"/>
        <end position="124"/>
    </location>
</feature>
<dbReference type="GO" id="GO:0009873">
    <property type="term" value="P:ethylene-activated signaling pathway"/>
    <property type="evidence" value="ECO:0007669"/>
    <property type="project" value="UniProtKB-KW"/>
</dbReference>
<evidence type="ECO:0000256" key="8">
    <source>
        <dbReference type="SAM" id="MobiDB-lite"/>
    </source>
</evidence>
<name>A0A218X6G3_PUNGR</name>
<evidence type="ECO:0000256" key="7">
    <source>
        <dbReference type="ARBA" id="ARBA00024343"/>
    </source>
</evidence>
<organism evidence="10 12">
    <name type="scientific">Punica granatum</name>
    <name type="common">Pomegranate</name>
    <dbReference type="NCBI Taxonomy" id="22663"/>
    <lineage>
        <taxon>Eukaryota</taxon>
        <taxon>Viridiplantae</taxon>
        <taxon>Streptophyta</taxon>
        <taxon>Embryophyta</taxon>
        <taxon>Tracheophyta</taxon>
        <taxon>Spermatophyta</taxon>
        <taxon>Magnoliopsida</taxon>
        <taxon>eudicotyledons</taxon>
        <taxon>Gunneridae</taxon>
        <taxon>Pentapetalae</taxon>
        <taxon>rosids</taxon>
        <taxon>malvids</taxon>
        <taxon>Myrtales</taxon>
        <taxon>Lythraceae</taxon>
        <taxon>Punica</taxon>
    </lineage>
</organism>
<dbReference type="CDD" id="cd00018">
    <property type="entry name" value="AP2"/>
    <property type="match status" value="1"/>
</dbReference>
<dbReference type="PRINTS" id="PR00367">
    <property type="entry name" value="ETHRSPELEMNT"/>
</dbReference>
<dbReference type="GO" id="GO:0005634">
    <property type="term" value="C:nucleus"/>
    <property type="evidence" value="ECO:0007669"/>
    <property type="project" value="UniProtKB-SubCell"/>
</dbReference>
<evidence type="ECO:0000313" key="11">
    <source>
        <dbReference type="EMBL" id="PKI52516.1"/>
    </source>
</evidence>
<accession>A0A218X6G3</accession>
<comment type="similarity">
    <text evidence="7">Belongs to the AP2/ERF transcription factor family. ERF subfamily.</text>
</comment>
<evidence type="ECO:0000259" key="9">
    <source>
        <dbReference type="PROSITE" id="PS51032"/>
    </source>
</evidence>
<comment type="subcellular location">
    <subcellularLocation>
        <location evidence="1">Nucleus</location>
    </subcellularLocation>
</comment>
<feature type="region of interest" description="Disordered" evidence="8">
    <location>
        <begin position="1"/>
        <end position="35"/>
    </location>
</feature>
<dbReference type="Proteomes" id="UP000197138">
    <property type="component" value="Unassembled WGS sequence"/>
</dbReference>
<sequence>MNPSPSKGKKTKQSSSSGQSPESSGRFLGVRRRPWGRYAAEIRDPSTKERHWLGTFDTAEEAALAYDLAARSMRGPHARTNFVYSDSPAGSSVTSILSPDEAPHYHNASNNDSSGLSSIYSTVTPDPDPHQFQGGFAENVWPADKGSSSYELPPFPSDMSEYSGNAGSGWGHNAEQGTWGNTGSLACYHDPSSGFSDSTAGFDSGSGGSYFGFESSGEYVHSPLFSQMPPVSDSGPDGFNLGSSSYFF</sequence>
<keyword evidence="4" id="KW-0238">DNA-binding</keyword>
<dbReference type="EMBL" id="PGOL01001927">
    <property type="protein sequence ID" value="PKI52516.1"/>
    <property type="molecule type" value="Genomic_DNA"/>
</dbReference>
<dbReference type="EMBL" id="MTKT01002229">
    <property type="protein sequence ID" value="OWM80547.1"/>
    <property type="molecule type" value="Genomic_DNA"/>
</dbReference>
<dbReference type="InterPro" id="IPR036955">
    <property type="entry name" value="AP2/ERF_dom_sf"/>
</dbReference>
<evidence type="ECO:0000256" key="2">
    <source>
        <dbReference type="ARBA" id="ARBA00022745"/>
    </source>
</evidence>
<dbReference type="OrthoDB" id="780830at2759"/>
<dbReference type="FunFam" id="3.30.730.10:FF:000001">
    <property type="entry name" value="Ethylene-responsive transcription factor 2"/>
    <property type="match status" value="1"/>
</dbReference>
<reference evidence="11 13" key="3">
    <citation type="submission" date="2017-11" db="EMBL/GenBank/DDBJ databases">
        <title>De-novo sequencing of pomegranate (Punica granatum L.) genome.</title>
        <authorList>
            <person name="Akparov Z."/>
            <person name="Amiraslanov A."/>
            <person name="Hajiyeva S."/>
            <person name="Abbasov M."/>
            <person name="Kaur K."/>
            <person name="Hamwieh A."/>
            <person name="Solovyev V."/>
            <person name="Salamov A."/>
            <person name="Braich B."/>
            <person name="Kosarev P."/>
            <person name="Mahmoud A."/>
            <person name="Hajiyev E."/>
            <person name="Babayeva S."/>
            <person name="Izzatullayeva V."/>
            <person name="Mammadov A."/>
            <person name="Mammadov A."/>
            <person name="Sharifova S."/>
            <person name="Ojaghi J."/>
            <person name="Eynullazada K."/>
            <person name="Bayramov B."/>
            <person name="Abdulazimova A."/>
            <person name="Shahmuradov I."/>
        </authorList>
    </citation>
    <scope>NUCLEOTIDE SEQUENCE [LARGE SCALE GENOMIC DNA]</scope>
    <source>
        <strain evidence="11">AG2017</strain>
        <strain evidence="13">cv. AG2017</strain>
        <tissue evidence="11">Leaf</tissue>
    </source>
</reference>
<protein>
    <recommendedName>
        <fullName evidence="9">AP2/ERF domain-containing protein</fullName>
    </recommendedName>
</protein>
<dbReference type="PROSITE" id="PS51032">
    <property type="entry name" value="AP2_ERF"/>
    <property type="match status" value="1"/>
</dbReference>
<keyword evidence="3" id="KW-0805">Transcription regulation</keyword>
<feature type="compositionally biased region" description="Polar residues" evidence="8">
    <location>
        <begin position="87"/>
        <end position="97"/>
    </location>
</feature>
<reference evidence="10" key="2">
    <citation type="submission" date="2017-06" db="EMBL/GenBank/DDBJ databases">
        <title>The pomegranate genome and the genomics of punicalagin biosynthesis.</title>
        <authorList>
            <person name="Xu C."/>
        </authorList>
    </citation>
    <scope>NUCLEOTIDE SEQUENCE [LARGE SCALE GENOMIC DNA]</scope>
    <source>
        <tissue evidence="10">Fresh leaf</tissue>
    </source>
</reference>
<feature type="domain" description="AP2/ERF" evidence="9">
    <location>
        <begin position="26"/>
        <end position="83"/>
    </location>
</feature>
<feature type="region of interest" description="Disordered" evidence="8">
    <location>
        <begin position="87"/>
        <end position="138"/>
    </location>
</feature>
<dbReference type="InterPro" id="IPR016177">
    <property type="entry name" value="DNA-bd_dom_sf"/>
</dbReference>
<reference evidence="12" key="1">
    <citation type="journal article" date="2017" name="Plant J.">
        <title>The pomegranate (Punica granatum L.) genome and the genomics of punicalagin biosynthesis.</title>
        <authorList>
            <person name="Qin G."/>
            <person name="Xu C."/>
            <person name="Ming R."/>
            <person name="Tang H."/>
            <person name="Guyot R."/>
            <person name="Kramer E.M."/>
            <person name="Hu Y."/>
            <person name="Yi X."/>
            <person name="Qi Y."/>
            <person name="Xu X."/>
            <person name="Gao Z."/>
            <person name="Pan H."/>
            <person name="Jian J."/>
            <person name="Tian Y."/>
            <person name="Yue Z."/>
            <person name="Xu Y."/>
        </authorList>
    </citation>
    <scope>NUCLEOTIDE SEQUENCE [LARGE SCALE GENOMIC DNA]</scope>
    <source>
        <strain evidence="12">cv. Dabenzi</strain>
    </source>
</reference>
<gene>
    <name evidence="10" type="ORF">CDL15_Pgr019827</name>
    <name evidence="11" type="ORF">CRG98_027088</name>
</gene>
<evidence type="ECO:0000256" key="5">
    <source>
        <dbReference type="ARBA" id="ARBA00023163"/>
    </source>
</evidence>
<evidence type="ECO:0000313" key="10">
    <source>
        <dbReference type="EMBL" id="OWM80547.1"/>
    </source>
</evidence>
<keyword evidence="13" id="KW-1185">Reference proteome</keyword>
<dbReference type="GO" id="GO:0003677">
    <property type="term" value="F:DNA binding"/>
    <property type="evidence" value="ECO:0007669"/>
    <property type="project" value="UniProtKB-KW"/>
</dbReference>
<dbReference type="SUPFAM" id="SSF54171">
    <property type="entry name" value="DNA-binding domain"/>
    <property type="match status" value="1"/>
</dbReference>
<dbReference type="AlphaFoldDB" id="A0A218X6G3"/>
<evidence type="ECO:0000256" key="6">
    <source>
        <dbReference type="ARBA" id="ARBA00023242"/>
    </source>
</evidence>
<dbReference type="GeneID" id="116197255"/>
<keyword evidence="6" id="KW-0539">Nucleus</keyword>
<dbReference type="GO" id="GO:0003700">
    <property type="term" value="F:DNA-binding transcription factor activity"/>
    <property type="evidence" value="ECO:0007669"/>
    <property type="project" value="InterPro"/>
</dbReference>
<proteinExistence type="inferred from homology"/>
<keyword evidence="5" id="KW-0804">Transcription</keyword>
<dbReference type="SMART" id="SM00380">
    <property type="entry name" value="AP2"/>
    <property type="match status" value="1"/>
</dbReference>
<dbReference type="Gene3D" id="3.30.730.10">
    <property type="entry name" value="AP2/ERF domain"/>
    <property type="match status" value="1"/>
</dbReference>
<comment type="caution">
    <text evidence="10">The sequence shown here is derived from an EMBL/GenBank/DDBJ whole genome shotgun (WGS) entry which is preliminary data.</text>
</comment>
<dbReference type="Proteomes" id="UP000233551">
    <property type="component" value="Unassembled WGS sequence"/>
</dbReference>
<dbReference type="PANTHER" id="PTHR31677">
    <property type="entry name" value="AP2 DOMAIN CLASS TRANSCRIPTION FACTOR"/>
    <property type="match status" value="1"/>
</dbReference>
<dbReference type="Pfam" id="PF00847">
    <property type="entry name" value="AP2"/>
    <property type="match status" value="1"/>
</dbReference>
<keyword evidence="2" id="KW-0936">Ethylene signaling pathway</keyword>
<evidence type="ECO:0000313" key="13">
    <source>
        <dbReference type="Proteomes" id="UP000233551"/>
    </source>
</evidence>